<proteinExistence type="predicted"/>
<dbReference type="HOGENOM" id="CLU_2683723_0_0_3"/>
<sequence length="74" mass="8393">MKLSLLNQFFQENNGQFSSVRAQTWLVILCFCADWIVHIVRDQAFVPDISIVGIVLGVLGLKVTQKFAEDKPQQ</sequence>
<dbReference type="AlphaFoldDB" id="I4FUA6"/>
<name>I4FUA6_MICAE</name>
<reference evidence="1 2" key="1">
    <citation type="submission" date="2012-04" db="EMBL/GenBank/DDBJ databases">
        <authorList>
            <person name="Genoscope - CEA"/>
        </authorList>
    </citation>
    <scope>NUCLEOTIDE SEQUENCE [LARGE SCALE GENOMIC DNA]</scope>
    <source>
        <strain evidence="1 2">9717</strain>
    </source>
</reference>
<evidence type="ECO:0000313" key="2">
    <source>
        <dbReference type="Proteomes" id="UP000003172"/>
    </source>
</evidence>
<evidence type="ECO:0000313" key="1">
    <source>
        <dbReference type="EMBL" id="CCH99231.1"/>
    </source>
</evidence>
<evidence type="ECO:0008006" key="3">
    <source>
        <dbReference type="Google" id="ProtNLM"/>
    </source>
</evidence>
<dbReference type="Proteomes" id="UP000003172">
    <property type="component" value="Unassembled WGS sequence"/>
</dbReference>
<organism evidence="1 2">
    <name type="scientific">Microcystis aeruginosa PCC 9717</name>
    <dbReference type="NCBI Taxonomy" id="1160286"/>
    <lineage>
        <taxon>Bacteria</taxon>
        <taxon>Bacillati</taxon>
        <taxon>Cyanobacteriota</taxon>
        <taxon>Cyanophyceae</taxon>
        <taxon>Oscillatoriophycideae</taxon>
        <taxon>Chroococcales</taxon>
        <taxon>Microcystaceae</taxon>
        <taxon>Microcystis</taxon>
    </lineage>
</organism>
<accession>I4FUA6</accession>
<gene>
    <name evidence="1" type="ORF">MICAB_5940014</name>
</gene>
<dbReference type="RefSeq" id="WP_002762514.1">
    <property type="nucleotide sequence ID" value="NZ_HE972753.1"/>
</dbReference>
<dbReference type="EMBL" id="CAII01000550">
    <property type="protein sequence ID" value="CCH99231.1"/>
    <property type="molecule type" value="Genomic_DNA"/>
</dbReference>
<comment type="caution">
    <text evidence="1">The sequence shown here is derived from an EMBL/GenBank/DDBJ whole genome shotgun (WGS) entry which is preliminary data.</text>
</comment>
<protein>
    <recommendedName>
        <fullName evidence="3">Holin</fullName>
    </recommendedName>
</protein>